<keyword evidence="2" id="KW-0813">Transport</keyword>
<dbReference type="Proteomes" id="UP000249185">
    <property type="component" value="Unassembled WGS sequence"/>
</dbReference>
<reference evidence="10 11" key="1">
    <citation type="submission" date="2017-08" db="EMBL/GenBank/DDBJ databases">
        <title>Infants hospitalized years apart are colonized by the same room-sourced microbial strains.</title>
        <authorList>
            <person name="Brooks B."/>
            <person name="Olm M.R."/>
            <person name="Firek B.A."/>
            <person name="Baker R."/>
            <person name="Thomas B.C."/>
            <person name="Morowitz M.J."/>
            <person name="Banfield J.F."/>
        </authorList>
    </citation>
    <scope>NUCLEOTIDE SEQUENCE [LARGE SCALE GENOMIC DNA]</scope>
    <source>
        <strain evidence="10">S2_005_002_R2_34</strain>
    </source>
</reference>
<gene>
    <name evidence="10" type="ORF">DI556_11270</name>
</gene>
<keyword evidence="4 9" id="KW-0812">Transmembrane</keyword>
<feature type="transmembrane region" description="Helical" evidence="9">
    <location>
        <begin position="24"/>
        <end position="45"/>
    </location>
</feature>
<feature type="transmembrane region" description="Helical" evidence="9">
    <location>
        <begin position="210"/>
        <end position="229"/>
    </location>
</feature>
<dbReference type="PANTHER" id="PTHR33281">
    <property type="entry name" value="UPF0187 PROTEIN YNEE"/>
    <property type="match status" value="1"/>
</dbReference>
<evidence type="ECO:0000256" key="9">
    <source>
        <dbReference type="SAM" id="Phobius"/>
    </source>
</evidence>
<comment type="similarity">
    <text evidence="8">Belongs to the anion channel-forming bestrophin (TC 1.A.46) family.</text>
</comment>
<name>A0A2W5QDE8_RHOSU</name>
<keyword evidence="3" id="KW-1003">Cell membrane</keyword>
<evidence type="ECO:0000256" key="1">
    <source>
        <dbReference type="ARBA" id="ARBA00004651"/>
    </source>
</evidence>
<dbReference type="PANTHER" id="PTHR33281:SF19">
    <property type="entry name" value="VOLTAGE-DEPENDENT ANION CHANNEL-FORMING PROTEIN YNEE"/>
    <property type="match status" value="1"/>
</dbReference>
<dbReference type="InterPro" id="IPR044669">
    <property type="entry name" value="YneE/VCCN1/2-like"/>
</dbReference>
<evidence type="ECO:0000256" key="7">
    <source>
        <dbReference type="ARBA" id="ARBA00023136"/>
    </source>
</evidence>
<keyword evidence="7 9" id="KW-0472">Membrane</keyword>
<evidence type="ECO:0000256" key="2">
    <source>
        <dbReference type="ARBA" id="ARBA00022448"/>
    </source>
</evidence>
<evidence type="ECO:0000256" key="4">
    <source>
        <dbReference type="ARBA" id="ARBA00022692"/>
    </source>
</evidence>
<evidence type="ECO:0000256" key="3">
    <source>
        <dbReference type="ARBA" id="ARBA00022475"/>
    </source>
</evidence>
<comment type="caution">
    <text evidence="10">The sequence shown here is derived from an EMBL/GenBank/DDBJ whole genome shotgun (WGS) entry which is preliminary data.</text>
</comment>
<keyword evidence="5 9" id="KW-1133">Transmembrane helix</keyword>
<feature type="transmembrane region" description="Helical" evidence="9">
    <location>
        <begin position="51"/>
        <end position="69"/>
    </location>
</feature>
<accession>A0A2W5QDE8</accession>
<evidence type="ECO:0000313" key="10">
    <source>
        <dbReference type="EMBL" id="PZQ49440.1"/>
    </source>
</evidence>
<dbReference type="GO" id="GO:0005886">
    <property type="term" value="C:plasma membrane"/>
    <property type="evidence" value="ECO:0007669"/>
    <property type="project" value="UniProtKB-SubCell"/>
</dbReference>
<dbReference type="GO" id="GO:0005254">
    <property type="term" value="F:chloride channel activity"/>
    <property type="evidence" value="ECO:0007669"/>
    <property type="project" value="InterPro"/>
</dbReference>
<evidence type="ECO:0000256" key="5">
    <source>
        <dbReference type="ARBA" id="ARBA00022989"/>
    </source>
</evidence>
<evidence type="ECO:0000256" key="8">
    <source>
        <dbReference type="ARBA" id="ARBA00034708"/>
    </source>
</evidence>
<dbReference type="EMBL" id="QFPW01000007">
    <property type="protein sequence ID" value="PZQ49440.1"/>
    <property type="molecule type" value="Genomic_DNA"/>
</dbReference>
<keyword evidence="6" id="KW-0406">Ion transport</keyword>
<evidence type="ECO:0000313" key="11">
    <source>
        <dbReference type="Proteomes" id="UP000249185"/>
    </source>
</evidence>
<dbReference type="Pfam" id="PF25539">
    <property type="entry name" value="Bestrophin_2"/>
    <property type="match status" value="1"/>
</dbReference>
<dbReference type="AlphaFoldDB" id="A0A2W5QDE8"/>
<evidence type="ECO:0000256" key="6">
    <source>
        <dbReference type="ARBA" id="ARBA00023065"/>
    </source>
</evidence>
<proteinExistence type="inferred from homology"/>
<protein>
    <submittedName>
        <fullName evidence="10">Bestrophin</fullName>
    </submittedName>
</protein>
<comment type="subcellular location">
    <subcellularLocation>
        <location evidence="1">Cell membrane</location>
        <topology evidence="1">Multi-pass membrane protein</topology>
    </subcellularLocation>
</comment>
<sequence length="303" mass="32993">MIVRPRPTIFSLFFILRGSILPSILPRLILVFTLSMLIVLGHAFAPEVVGAFDGAPFALVGIALSVFLGSRNSACYDRWWEARKAWGALMSSGRGLGRATLILGAEAPARRLLLTRVIAFAQAMVPHLRNGATRDRAAGLLPEDLRAAYLESANGPDLILASLAGILAGERRAGRLSDVEWRALDDYVQRMGEMQSACERIRQTPVPFGYTLLLHRTAFIFCLLLPFGFVNVLGYFTPFASTLVAYAIFGLDALGDELERPFGSQPNDLPIAALADTLEINLRAAMGETDLPAPPAPRDFILL</sequence>
<organism evidence="10 11">
    <name type="scientific">Rhodovulum sulfidophilum</name>
    <name type="common">Rhodobacter sulfidophilus</name>
    <dbReference type="NCBI Taxonomy" id="35806"/>
    <lineage>
        <taxon>Bacteria</taxon>
        <taxon>Pseudomonadati</taxon>
        <taxon>Pseudomonadota</taxon>
        <taxon>Alphaproteobacteria</taxon>
        <taxon>Rhodobacterales</taxon>
        <taxon>Paracoccaceae</taxon>
        <taxon>Rhodovulum</taxon>
    </lineage>
</organism>